<evidence type="ECO:0000256" key="1">
    <source>
        <dbReference type="SAM" id="MobiDB-lite"/>
    </source>
</evidence>
<dbReference type="AlphaFoldDB" id="A0A9P1DYJ3"/>
<sequence>MTYHLTIGRRKRGGGGRLDGNVKLEAQRTVVQEAAKVVEDTRFPERDYEWRNVVGEGLKRLIGGAGVVLPFGDLDEVVEDGVEVKQKGVSRPEGAGGRPVAVEVVVGRDGPPPLLSHPVFHPTCPSVHPTSSNQYHHHHSAPLLSH</sequence>
<evidence type="ECO:0000313" key="3">
    <source>
        <dbReference type="Proteomes" id="UP001152484"/>
    </source>
</evidence>
<dbReference type="OrthoDB" id="10363650at2759"/>
<dbReference type="EMBL" id="CAMAPE010000005">
    <property type="protein sequence ID" value="CAH9065600.1"/>
    <property type="molecule type" value="Genomic_DNA"/>
</dbReference>
<accession>A0A9P1DYJ3</accession>
<evidence type="ECO:0000313" key="2">
    <source>
        <dbReference type="EMBL" id="CAH9065600.1"/>
    </source>
</evidence>
<comment type="caution">
    <text evidence="2">The sequence shown here is derived from an EMBL/GenBank/DDBJ whole genome shotgun (WGS) entry which is preliminary data.</text>
</comment>
<keyword evidence="3" id="KW-1185">Reference proteome</keyword>
<protein>
    <submittedName>
        <fullName evidence="2">Uncharacterized protein</fullName>
    </submittedName>
</protein>
<reference evidence="2" key="1">
    <citation type="submission" date="2022-07" db="EMBL/GenBank/DDBJ databases">
        <authorList>
            <person name="Macas J."/>
            <person name="Novak P."/>
            <person name="Neumann P."/>
        </authorList>
    </citation>
    <scope>NUCLEOTIDE SEQUENCE</scope>
</reference>
<organism evidence="2 3">
    <name type="scientific">Cuscuta europaea</name>
    <name type="common">European dodder</name>
    <dbReference type="NCBI Taxonomy" id="41803"/>
    <lineage>
        <taxon>Eukaryota</taxon>
        <taxon>Viridiplantae</taxon>
        <taxon>Streptophyta</taxon>
        <taxon>Embryophyta</taxon>
        <taxon>Tracheophyta</taxon>
        <taxon>Spermatophyta</taxon>
        <taxon>Magnoliopsida</taxon>
        <taxon>eudicotyledons</taxon>
        <taxon>Gunneridae</taxon>
        <taxon>Pentapetalae</taxon>
        <taxon>asterids</taxon>
        <taxon>lamiids</taxon>
        <taxon>Solanales</taxon>
        <taxon>Convolvulaceae</taxon>
        <taxon>Cuscuteae</taxon>
        <taxon>Cuscuta</taxon>
        <taxon>Cuscuta subgen. Cuscuta</taxon>
    </lineage>
</organism>
<feature type="region of interest" description="Disordered" evidence="1">
    <location>
        <begin position="125"/>
        <end position="146"/>
    </location>
</feature>
<dbReference type="Proteomes" id="UP001152484">
    <property type="component" value="Unassembled WGS sequence"/>
</dbReference>
<name>A0A9P1DYJ3_CUSEU</name>
<gene>
    <name evidence="2" type="ORF">CEURO_LOCUS2251</name>
</gene>
<proteinExistence type="predicted"/>